<name>E6Q8X3_9ZZZZ</name>
<accession>E6Q8X3</accession>
<evidence type="ECO:0000313" key="1">
    <source>
        <dbReference type="EMBL" id="CBI03649.1"/>
    </source>
</evidence>
<dbReference type="AlphaFoldDB" id="E6Q8X3"/>
<proteinExistence type="predicted"/>
<reference evidence="1" key="1">
    <citation type="submission" date="2009-10" db="EMBL/GenBank/DDBJ databases">
        <title>Diversity of trophic interactions inside an arsenic-rich microbial ecosystem.</title>
        <authorList>
            <person name="Bertin P.N."/>
            <person name="Heinrich-Salmeron A."/>
            <person name="Pelletier E."/>
            <person name="Goulhen-Chollet F."/>
            <person name="Arsene-Ploetze F."/>
            <person name="Gallien S."/>
            <person name="Calteau A."/>
            <person name="Vallenet D."/>
            <person name="Casiot C."/>
            <person name="Chane-Woon-Ming B."/>
            <person name="Giloteaux L."/>
            <person name="Barakat M."/>
            <person name="Bonnefoy V."/>
            <person name="Bruneel O."/>
            <person name="Chandler M."/>
            <person name="Cleiss J."/>
            <person name="Duran R."/>
            <person name="Elbaz-Poulichet F."/>
            <person name="Fonknechten N."/>
            <person name="Lauga B."/>
            <person name="Mornico D."/>
            <person name="Ortet P."/>
            <person name="Schaeffer C."/>
            <person name="Siguier P."/>
            <person name="Alexander Thil Smith A."/>
            <person name="Van Dorsselaer A."/>
            <person name="Weissenbach J."/>
            <person name="Medigue C."/>
            <person name="Le Paslier D."/>
        </authorList>
    </citation>
    <scope>NUCLEOTIDE SEQUENCE</scope>
</reference>
<dbReference type="EMBL" id="CABP01000020">
    <property type="protein sequence ID" value="CBI03649.1"/>
    <property type="molecule type" value="Genomic_DNA"/>
</dbReference>
<protein>
    <submittedName>
        <fullName evidence="1">Uncharacterized protein</fullName>
    </submittedName>
</protein>
<sequence length="49" mass="5625">MLNEQEHNVHVDEVAALFSNRSNRSNEIDEEAVLEAFCENVALRYEAFA</sequence>
<gene>
    <name evidence="1" type="ORF">CARN5_2935</name>
</gene>
<comment type="caution">
    <text evidence="1">The sequence shown here is derived from an EMBL/GenBank/DDBJ whole genome shotgun (WGS) entry which is preliminary data.</text>
</comment>
<organism evidence="1">
    <name type="scientific">mine drainage metagenome</name>
    <dbReference type="NCBI Taxonomy" id="410659"/>
    <lineage>
        <taxon>unclassified sequences</taxon>
        <taxon>metagenomes</taxon>
        <taxon>ecological metagenomes</taxon>
    </lineage>
</organism>